<dbReference type="HOGENOM" id="CLU_1768416_0_0_1"/>
<dbReference type="InParanoid" id="B0CZI4"/>
<accession>B0CZI4</accession>
<protein>
    <submittedName>
        <fullName evidence="3">Predicted protein</fullName>
    </submittedName>
</protein>
<keyword evidence="2" id="KW-0732">Signal</keyword>
<keyword evidence="4" id="KW-1185">Reference proteome</keyword>
<sequence length="147" mass="16215">MYMAMLMLCVLNDLLPVAAESAVSGYNIVVVKRPVGGAAVRSAEKALRGDPDDSIVTEHGSDNRRRSSYAQANRPSHWSWRLRCLGQGSSSKSWMPKLQPLTCQTAQDINRRTTSLSSAIREHLCSIICRPEYMVGGLQPGDIRRPS</sequence>
<dbReference type="EMBL" id="DS547094">
    <property type="protein sequence ID" value="EDR12630.1"/>
    <property type="molecule type" value="Genomic_DNA"/>
</dbReference>
<gene>
    <name evidence="3" type="ORF">LACBIDRAFT_323226</name>
</gene>
<name>B0CZI4_LACBS</name>
<evidence type="ECO:0000256" key="1">
    <source>
        <dbReference type="SAM" id="MobiDB-lite"/>
    </source>
</evidence>
<evidence type="ECO:0000256" key="2">
    <source>
        <dbReference type="SAM" id="SignalP"/>
    </source>
</evidence>
<dbReference type="AlphaFoldDB" id="B0CZI4"/>
<evidence type="ECO:0000313" key="4">
    <source>
        <dbReference type="Proteomes" id="UP000001194"/>
    </source>
</evidence>
<evidence type="ECO:0000313" key="3">
    <source>
        <dbReference type="EMBL" id="EDR12630.1"/>
    </source>
</evidence>
<dbReference type="RefSeq" id="XP_001876894.1">
    <property type="nucleotide sequence ID" value="XM_001876859.1"/>
</dbReference>
<organism evidence="4">
    <name type="scientific">Laccaria bicolor (strain S238N-H82 / ATCC MYA-4686)</name>
    <name type="common">Bicoloured deceiver</name>
    <name type="synonym">Laccaria laccata var. bicolor</name>
    <dbReference type="NCBI Taxonomy" id="486041"/>
    <lineage>
        <taxon>Eukaryota</taxon>
        <taxon>Fungi</taxon>
        <taxon>Dikarya</taxon>
        <taxon>Basidiomycota</taxon>
        <taxon>Agaricomycotina</taxon>
        <taxon>Agaricomycetes</taxon>
        <taxon>Agaricomycetidae</taxon>
        <taxon>Agaricales</taxon>
        <taxon>Agaricineae</taxon>
        <taxon>Hydnangiaceae</taxon>
        <taxon>Laccaria</taxon>
    </lineage>
</organism>
<dbReference type="GeneID" id="6072118"/>
<feature type="region of interest" description="Disordered" evidence="1">
    <location>
        <begin position="50"/>
        <end position="70"/>
    </location>
</feature>
<feature type="chain" id="PRO_5002749001" evidence="2">
    <location>
        <begin position="20"/>
        <end position="147"/>
    </location>
</feature>
<proteinExistence type="predicted"/>
<feature type="signal peptide" evidence="2">
    <location>
        <begin position="1"/>
        <end position="19"/>
    </location>
</feature>
<dbReference type="Proteomes" id="UP000001194">
    <property type="component" value="Unassembled WGS sequence"/>
</dbReference>
<reference evidence="3 4" key="1">
    <citation type="journal article" date="2008" name="Nature">
        <title>The genome of Laccaria bicolor provides insights into mycorrhizal symbiosis.</title>
        <authorList>
            <person name="Martin F."/>
            <person name="Aerts A."/>
            <person name="Ahren D."/>
            <person name="Brun A."/>
            <person name="Danchin E.G.J."/>
            <person name="Duchaussoy F."/>
            <person name="Gibon J."/>
            <person name="Kohler A."/>
            <person name="Lindquist E."/>
            <person name="Pereda V."/>
            <person name="Salamov A."/>
            <person name="Shapiro H.J."/>
            <person name="Wuyts J."/>
            <person name="Blaudez D."/>
            <person name="Buee M."/>
            <person name="Brokstein P."/>
            <person name="Canbaeck B."/>
            <person name="Cohen D."/>
            <person name="Courty P.E."/>
            <person name="Coutinho P.M."/>
            <person name="Delaruelle C."/>
            <person name="Detter J.C."/>
            <person name="Deveau A."/>
            <person name="DiFazio S."/>
            <person name="Duplessis S."/>
            <person name="Fraissinet-Tachet L."/>
            <person name="Lucic E."/>
            <person name="Frey-Klett P."/>
            <person name="Fourrey C."/>
            <person name="Feussner I."/>
            <person name="Gay G."/>
            <person name="Grimwood J."/>
            <person name="Hoegger P.J."/>
            <person name="Jain P."/>
            <person name="Kilaru S."/>
            <person name="Labbe J."/>
            <person name="Lin Y.C."/>
            <person name="Legue V."/>
            <person name="Le Tacon F."/>
            <person name="Marmeisse R."/>
            <person name="Melayah D."/>
            <person name="Montanini B."/>
            <person name="Muratet M."/>
            <person name="Nehls U."/>
            <person name="Niculita-Hirzel H."/>
            <person name="Oudot-Le Secq M.P."/>
            <person name="Peter M."/>
            <person name="Quesneville H."/>
            <person name="Rajashekar B."/>
            <person name="Reich M."/>
            <person name="Rouhier N."/>
            <person name="Schmutz J."/>
            <person name="Yin T."/>
            <person name="Chalot M."/>
            <person name="Henrissat B."/>
            <person name="Kuees U."/>
            <person name="Lucas S."/>
            <person name="Van de Peer Y."/>
            <person name="Podila G.K."/>
            <person name="Polle A."/>
            <person name="Pukkila P.J."/>
            <person name="Richardson P.M."/>
            <person name="Rouze P."/>
            <person name="Sanders I.R."/>
            <person name="Stajich J.E."/>
            <person name="Tunlid A."/>
            <person name="Tuskan G."/>
            <person name="Grigoriev I.V."/>
        </authorList>
    </citation>
    <scope>NUCLEOTIDE SEQUENCE [LARGE SCALE GENOMIC DNA]</scope>
    <source>
        <strain evidence="4">S238N-H82 / ATCC MYA-4686</strain>
    </source>
</reference>
<dbReference type="OrthoDB" id="10492266at2759"/>
<dbReference type="KEGG" id="lbc:LACBIDRAFT_323226"/>